<feature type="transmembrane region" description="Helical" evidence="1">
    <location>
        <begin position="31"/>
        <end position="52"/>
    </location>
</feature>
<dbReference type="Proteomes" id="UP001219525">
    <property type="component" value="Unassembled WGS sequence"/>
</dbReference>
<gene>
    <name evidence="2" type="ORF">GGX14DRAFT_698523</name>
</gene>
<feature type="transmembrane region" description="Helical" evidence="1">
    <location>
        <begin position="139"/>
        <end position="159"/>
    </location>
</feature>
<dbReference type="PANTHER" id="PTHR12242:SF1">
    <property type="entry name" value="MYND-TYPE DOMAIN-CONTAINING PROTEIN"/>
    <property type="match status" value="1"/>
</dbReference>
<dbReference type="PANTHER" id="PTHR12242">
    <property type="entry name" value="OS02G0130600 PROTEIN-RELATED"/>
    <property type="match status" value="1"/>
</dbReference>
<keyword evidence="1" id="KW-1133">Transmembrane helix</keyword>
<name>A0AAD6YAE8_9AGAR</name>
<feature type="transmembrane region" description="Helical" evidence="1">
    <location>
        <begin position="166"/>
        <end position="189"/>
    </location>
</feature>
<keyword evidence="1" id="KW-0812">Transmembrane</keyword>
<evidence type="ECO:0000313" key="2">
    <source>
        <dbReference type="EMBL" id="KAJ7205494.1"/>
    </source>
</evidence>
<reference evidence="2" key="1">
    <citation type="submission" date="2023-03" db="EMBL/GenBank/DDBJ databases">
        <title>Massive genome expansion in bonnet fungi (Mycena s.s.) driven by repeated elements and novel gene families across ecological guilds.</title>
        <authorList>
            <consortium name="Lawrence Berkeley National Laboratory"/>
            <person name="Harder C.B."/>
            <person name="Miyauchi S."/>
            <person name="Viragh M."/>
            <person name="Kuo A."/>
            <person name="Thoen E."/>
            <person name="Andreopoulos B."/>
            <person name="Lu D."/>
            <person name="Skrede I."/>
            <person name="Drula E."/>
            <person name="Henrissat B."/>
            <person name="Morin E."/>
            <person name="Kohler A."/>
            <person name="Barry K."/>
            <person name="LaButti K."/>
            <person name="Morin E."/>
            <person name="Salamov A."/>
            <person name="Lipzen A."/>
            <person name="Mereny Z."/>
            <person name="Hegedus B."/>
            <person name="Baldrian P."/>
            <person name="Stursova M."/>
            <person name="Weitz H."/>
            <person name="Taylor A."/>
            <person name="Grigoriev I.V."/>
            <person name="Nagy L.G."/>
            <person name="Martin F."/>
            <person name="Kauserud H."/>
        </authorList>
    </citation>
    <scope>NUCLEOTIDE SEQUENCE</scope>
    <source>
        <strain evidence="2">9144</strain>
    </source>
</reference>
<feature type="transmembrane region" description="Helical" evidence="1">
    <location>
        <begin position="64"/>
        <end position="83"/>
    </location>
</feature>
<proteinExistence type="predicted"/>
<evidence type="ECO:0000256" key="1">
    <source>
        <dbReference type="SAM" id="Phobius"/>
    </source>
</evidence>
<organism evidence="2 3">
    <name type="scientific">Mycena pura</name>
    <dbReference type="NCBI Taxonomy" id="153505"/>
    <lineage>
        <taxon>Eukaryota</taxon>
        <taxon>Fungi</taxon>
        <taxon>Dikarya</taxon>
        <taxon>Basidiomycota</taxon>
        <taxon>Agaricomycotina</taxon>
        <taxon>Agaricomycetes</taxon>
        <taxon>Agaricomycetidae</taxon>
        <taxon>Agaricales</taxon>
        <taxon>Marasmiineae</taxon>
        <taxon>Mycenaceae</taxon>
        <taxon>Mycena</taxon>
    </lineage>
</organism>
<comment type="caution">
    <text evidence="2">The sequence shown here is derived from an EMBL/GenBank/DDBJ whole genome shotgun (WGS) entry which is preliminary data.</text>
</comment>
<feature type="transmembrane region" description="Helical" evidence="1">
    <location>
        <begin position="103"/>
        <end position="127"/>
    </location>
</feature>
<evidence type="ECO:0000313" key="3">
    <source>
        <dbReference type="Proteomes" id="UP001219525"/>
    </source>
</evidence>
<dbReference type="AlphaFoldDB" id="A0AAD6YAE8"/>
<keyword evidence="3" id="KW-1185">Reference proteome</keyword>
<feature type="transmembrane region" description="Helical" evidence="1">
    <location>
        <begin position="209"/>
        <end position="229"/>
    </location>
</feature>
<accession>A0AAD6YAE8</accession>
<keyword evidence="1" id="KW-0472">Membrane</keyword>
<sequence>MRSLSVLQLAPFDTTRVLVTSPFLRPSVLGAIRLVIACYTLVTLVFSVARGIKDAALFFPLFTHLTYSGLCVYFFAAGLQTAVYARHREKGYPLQGSAKPWRFLYLALLSTITVFPFLVTTMFWALVYNSSTFASGSSGLSAISEGLLSAVFALFEILLTDTPASAWLLLPFGILLLLLYIGLGFIVFATQGSYTVAQNTHPLQLALNILTIVLIECAVFAIVHWIVALRQRVVARFVRAEVKATPWETEGLIPLR</sequence>
<protein>
    <submittedName>
        <fullName evidence="2">Uncharacterized protein</fullName>
    </submittedName>
</protein>
<dbReference type="EMBL" id="JARJCW010000043">
    <property type="protein sequence ID" value="KAJ7205494.1"/>
    <property type="molecule type" value="Genomic_DNA"/>
</dbReference>
<dbReference type="GO" id="GO:0016020">
    <property type="term" value="C:membrane"/>
    <property type="evidence" value="ECO:0007669"/>
    <property type="project" value="TreeGrafter"/>
</dbReference>